<name>A0A069PN31_9BURK</name>
<dbReference type="RefSeq" id="WP_035939024.1">
    <property type="nucleotide sequence ID" value="NZ_CADFFX010000024.1"/>
</dbReference>
<reference evidence="3 4" key="1">
    <citation type="submission" date="2014-03" db="EMBL/GenBank/DDBJ databases">
        <title>Draft Genome Sequences of Four Burkholderia Strains.</title>
        <authorList>
            <person name="Liu X.Y."/>
            <person name="Li C.X."/>
            <person name="Xu J.H."/>
        </authorList>
    </citation>
    <scope>NUCLEOTIDE SEQUENCE [LARGE SCALE GENOMIC DNA]</scope>
    <source>
        <strain evidence="3 4">DSM 50014</strain>
    </source>
</reference>
<keyword evidence="4" id="KW-1185">Reference proteome</keyword>
<feature type="domain" description="Acyltransferase 3" evidence="2">
    <location>
        <begin position="6"/>
        <end position="342"/>
    </location>
</feature>
<dbReference type="GO" id="GO:0016747">
    <property type="term" value="F:acyltransferase activity, transferring groups other than amino-acyl groups"/>
    <property type="evidence" value="ECO:0007669"/>
    <property type="project" value="InterPro"/>
</dbReference>
<keyword evidence="3" id="KW-0808">Transferase</keyword>
<feature type="transmembrane region" description="Helical" evidence="1">
    <location>
        <begin position="163"/>
        <end position="180"/>
    </location>
</feature>
<comment type="caution">
    <text evidence="3">The sequence shown here is derived from an EMBL/GenBank/DDBJ whole genome shotgun (WGS) entry which is preliminary data.</text>
</comment>
<accession>A0A069PN31</accession>
<sequence length="379" mass="42371">MENRIRGLDGLRAIAVLMVFTQHRITGPGNEIGHLGVWIFFALSGFLITGILTGQREKIDDETSHFFAELKRFLFRRTLRIFPVYYLLLAVMAALMGLGFASPWLAPGLLFHFAYLSNIWIGDVLHYWPGPYSHLWSLSIEEQFYIFFAPLLLIAPARWHLKFCYVVFAAGVASIMLMRIENEPAIVAYTNPLGNFWLFALGGIGAAWLRREQSVARQILSRPQTFIALVCGVAALAATQPLWKLAASPVVYTGICMLYGVCIAATVCSIACSGSARLVGLLETRWLASLGRISYGFYLYHNFVPNFARLARVKAMFGGQAVPWWVQALGVAASFVVALVLAKLSWRYIEEPVLRLKTRQTVRAVNTATPARRADLYRG</sequence>
<organism evidence="3 4">
    <name type="scientific">Caballeronia glathei</name>
    <dbReference type="NCBI Taxonomy" id="60547"/>
    <lineage>
        <taxon>Bacteria</taxon>
        <taxon>Pseudomonadati</taxon>
        <taxon>Pseudomonadota</taxon>
        <taxon>Betaproteobacteria</taxon>
        <taxon>Burkholderiales</taxon>
        <taxon>Burkholderiaceae</taxon>
        <taxon>Caballeronia</taxon>
    </lineage>
</organism>
<dbReference type="EMBL" id="JFHC01000021">
    <property type="protein sequence ID" value="KDR42015.1"/>
    <property type="molecule type" value="Genomic_DNA"/>
</dbReference>
<feature type="transmembrane region" description="Helical" evidence="1">
    <location>
        <begin position="35"/>
        <end position="54"/>
    </location>
</feature>
<evidence type="ECO:0000259" key="2">
    <source>
        <dbReference type="Pfam" id="PF01757"/>
    </source>
</evidence>
<dbReference type="Pfam" id="PF01757">
    <property type="entry name" value="Acyl_transf_3"/>
    <property type="match status" value="1"/>
</dbReference>
<dbReference type="PANTHER" id="PTHR23028">
    <property type="entry name" value="ACETYLTRANSFERASE"/>
    <property type="match status" value="1"/>
</dbReference>
<feature type="transmembrane region" description="Helical" evidence="1">
    <location>
        <begin position="135"/>
        <end position="156"/>
    </location>
</feature>
<feature type="transmembrane region" description="Helical" evidence="1">
    <location>
        <begin position="286"/>
        <end position="304"/>
    </location>
</feature>
<dbReference type="PANTHER" id="PTHR23028:SF53">
    <property type="entry name" value="ACYL_TRANSF_3 DOMAIN-CONTAINING PROTEIN"/>
    <property type="match status" value="1"/>
</dbReference>
<evidence type="ECO:0000313" key="4">
    <source>
        <dbReference type="Proteomes" id="UP000027466"/>
    </source>
</evidence>
<dbReference type="InterPro" id="IPR002656">
    <property type="entry name" value="Acyl_transf_3_dom"/>
</dbReference>
<dbReference type="STRING" id="60547.GCA_000751215_06062"/>
<evidence type="ECO:0000313" key="3">
    <source>
        <dbReference type="EMBL" id="KDR42015.1"/>
    </source>
</evidence>
<feature type="transmembrane region" description="Helical" evidence="1">
    <location>
        <begin position="225"/>
        <end position="243"/>
    </location>
</feature>
<gene>
    <name evidence="3" type="ORF">BG61_13965</name>
</gene>
<feature type="transmembrane region" description="Helical" evidence="1">
    <location>
        <begin position="249"/>
        <end position="274"/>
    </location>
</feature>
<dbReference type="InterPro" id="IPR050879">
    <property type="entry name" value="Acyltransferase_3"/>
</dbReference>
<keyword evidence="1" id="KW-0812">Transmembrane</keyword>
<proteinExistence type="predicted"/>
<keyword evidence="1" id="KW-0472">Membrane</keyword>
<dbReference type="GO" id="GO:0016020">
    <property type="term" value="C:membrane"/>
    <property type="evidence" value="ECO:0007669"/>
    <property type="project" value="TreeGrafter"/>
</dbReference>
<feature type="transmembrane region" description="Helical" evidence="1">
    <location>
        <begin position="186"/>
        <end position="209"/>
    </location>
</feature>
<dbReference type="Proteomes" id="UP000027466">
    <property type="component" value="Unassembled WGS sequence"/>
</dbReference>
<keyword evidence="3" id="KW-0012">Acyltransferase</keyword>
<dbReference type="AlphaFoldDB" id="A0A069PN31"/>
<dbReference type="GO" id="GO:0009103">
    <property type="term" value="P:lipopolysaccharide biosynthetic process"/>
    <property type="evidence" value="ECO:0007669"/>
    <property type="project" value="TreeGrafter"/>
</dbReference>
<keyword evidence="1" id="KW-1133">Transmembrane helix</keyword>
<evidence type="ECO:0000256" key="1">
    <source>
        <dbReference type="SAM" id="Phobius"/>
    </source>
</evidence>
<feature type="transmembrane region" description="Helical" evidence="1">
    <location>
        <begin position="324"/>
        <end position="346"/>
    </location>
</feature>
<protein>
    <submittedName>
        <fullName evidence="3">Acyltransferase</fullName>
    </submittedName>
</protein>
<feature type="transmembrane region" description="Helical" evidence="1">
    <location>
        <begin position="84"/>
        <end position="115"/>
    </location>
</feature>